<feature type="transmembrane region" description="Helical" evidence="1">
    <location>
        <begin position="359"/>
        <end position="376"/>
    </location>
</feature>
<dbReference type="Proteomes" id="UP000182344">
    <property type="component" value="Unassembled WGS sequence"/>
</dbReference>
<feature type="transmembrane region" description="Helical" evidence="1">
    <location>
        <begin position="293"/>
        <end position="311"/>
    </location>
</feature>
<evidence type="ECO:0000313" key="3">
    <source>
        <dbReference type="Proteomes" id="UP000182344"/>
    </source>
</evidence>
<dbReference type="AlphaFoldDB" id="A0A1J5HQV2"/>
<name>A0A1J5HQV2_9BACT</name>
<keyword evidence="1" id="KW-1133">Transmembrane helix</keyword>
<evidence type="ECO:0000313" key="2">
    <source>
        <dbReference type="EMBL" id="OIP87473.1"/>
    </source>
</evidence>
<feature type="transmembrane region" description="Helical" evidence="1">
    <location>
        <begin position="218"/>
        <end position="241"/>
    </location>
</feature>
<feature type="transmembrane region" description="Helical" evidence="1">
    <location>
        <begin position="537"/>
        <end position="555"/>
    </location>
</feature>
<protein>
    <recommendedName>
        <fullName evidence="4">Membrane protein 6-pyruvoyl-tetrahydropterin synthase-related domain-containing protein</fullName>
    </recommendedName>
</protein>
<evidence type="ECO:0008006" key="4">
    <source>
        <dbReference type="Google" id="ProtNLM"/>
    </source>
</evidence>
<gene>
    <name evidence="2" type="ORF">AUK05_01195</name>
</gene>
<organism evidence="2 3">
    <name type="scientific">Candidatus Shapirobacteria bacterium CG2_30_35_20</name>
    <dbReference type="NCBI Taxonomy" id="1805376"/>
    <lineage>
        <taxon>Bacteria</taxon>
        <taxon>Candidatus Shapironibacteriota</taxon>
    </lineage>
</organism>
<feature type="transmembrane region" description="Helical" evidence="1">
    <location>
        <begin position="137"/>
        <end position="158"/>
    </location>
</feature>
<feature type="transmembrane region" description="Helical" evidence="1">
    <location>
        <begin position="5"/>
        <end position="23"/>
    </location>
</feature>
<feature type="transmembrane region" description="Helical" evidence="1">
    <location>
        <begin position="77"/>
        <end position="100"/>
    </location>
</feature>
<accession>A0A1J5HQV2</accession>
<feature type="transmembrane region" description="Helical" evidence="1">
    <location>
        <begin position="323"/>
        <end position="347"/>
    </location>
</feature>
<dbReference type="STRING" id="1805376.AUK05_01195"/>
<sequence length="564" mass="64393">MKNKYLIPFILFLLIIPTFIFLLRPGIYWNMHDDMQIIRQLEMEKCFQDGQIPCRWSPDLGFGYGYPLFNFYPPLPYFIGEIFRVVGFSFVTTVKLTAIIQIIASAFAMYILGASIFGSVGGLISAIFYAYAPYRAVNIFVRGAMNEAWASVFFPLIFYFSKKLITDKRFSPQTFIFLSLSISGLLLSHNPMALTFIPFVGIWCLYWLINLKNKIKTITILILASFLAISNTAFFTIPVLLESKLVQIESMFVNYYHYSVHFVSLKQLFISNFWGDGPSVWGTNDGMPFMIGYVHWIVPLFLIFTSIYFLIKNQQQYTAKITLLVALMGFFATFMAHQKSGLLWLYLTPIQKIQFPWRFLSHSSFLLALSAGSLGIFTKKNKFIILTVVITIVTINWNHFTPITFGPINDQQKLSGLAWQNQITSGIYDYLPQTASTAAKSAAKPIIDEINITPPNYEISGLKTGTDWSLFNLNLKQNATITISRLAYPGFKITDFGQNIKYNIEPKLGRLQIDLPEGQHQIYIKLSNTLIRTVSNIISLISIISIILVLINTYGRTRNRQSKK</sequence>
<keyword evidence="1" id="KW-0472">Membrane</keyword>
<feature type="transmembrane region" description="Helical" evidence="1">
    <location>
        <begin position="193"/>
        <end position="211"/>
    </location>
</feature>
<dbReference type="EMBL" id="MNZO01000017">
    <property type="protein sequence ID" value="OIP87473.1"/>
    <property type="molecule type" value="Genomic_DNA"/>
</dbReference>
<proteinExistence type="predicted"/>
<evidence type="ECO:0000256" key="1">
    <source>
        <dbReference type="SAM" id="Phobius"/>
    </source>
</evidence>
<comment type="caution">
    <text evidence="2">The sequence shown here is derived from an EMBL/GenBank/DDBJ whole genome shotgun (WGS) entry which is preliminary data.</text>
</comment>
<feature type="transmembrane region" description="Helical" evidence="1">
    <location>
        <begin position="170"/>
        <end position="187"/>
    </location>
</feature>
<feature type="transmembrane region" description="Helical" evidence="1">
    <location>
        <begin position="107"/>
        <end position="131"/>
    </location>
</feature>
<feature type="transmembrane region" description="Helical" evidence="1">
    <location>
        <begin position="383"/>
        <end position="400"/>
    </location>
</feature>
<reference evidence="2 3" key="1">
    <citation type="journal article" date="2016" name="Environ. Microbiol.">
        <title>Genomic resolution of a cold subsurface aquifer community provides metabolic insights for novel microbes adapted to high CO concentrations.</title>
        <authorList>
            <person name="Probst A.J."/>
            <person name="Castelle C.J."/>
            <person name="Singh A."/>
            <person name="Brown C.T."/>
            <person name="Anantharaman K."/>
            <person name="Sharon I."/>
            <person name="Hug L.A."/>
            <person name="Burstein D."/>
            <person name="Emerson J.B."/>
            <person name="Thomas B.C."/>
            <person name="Banfield J.F."/>
        </authorList>
    </citation>
    <scope>NUCLEOTIDE SEQUENCE [LARGE SCALE GENOMIC DNA]</scope>
    <source>
        <strain evidence="2">CG2_30_35_20</strain>
    </source>
</reference>
<keyword evidence="1" id="KW-0812">Transmembrane</keyword>